<evidence type="ECO:0000313" key="1">
    <source>
        <dbReference type="EMBL" id="CBI39251.3"/>
    </source>
</evidence>
<dbReference type="PaxDb" id="29760-VIT_18s0041g01820.t01"/>
<dbReference type="Proteomes" id="UP000009183">
    <property type="component" value="Chromosome 18"/>
</dbReference>
<dbReference type="AlphaFoldDB" id="D7U937"/>
<dbReference type="EMBL" id="FN596744">
    <property type="protein sequence ID" value="CBI39251.3"/>
    <property type="molecule type" value="Genomic_DNA"/>
</dbReference>
<accession>D7U937</accession>
<organism evidence="1 2">
    <name type="scientific">Vitis vinifera</name>
    <name type="common">Grape</name>
    <dbReference type="NCBI Taxonomy" id="29760"/>
    <lineage>
        <taxon>Eukaryota</taxon>
        <taxon>Viridiplantae</taxon>
        <taxon>Streptophyta</taxon>
        <taxon>Embryophyta</taxon>
        <taxon>Tracheophyta</taxon>
        <taxon>Spermatophyta</taxon>
        <taxon>Magnoliopsida</taxon>
        <taxon>eudicotyledons</taxon>
        <taxon>Gunneridae</taxon>
        <taxon>Pentapetalae</taxon>
        <taxon>rosids</taxon>
        <taxon>Vitales</taxon>
        <taxon>Vitaceae</taxon>
        <taxon>Viteae</taxon>
        <taxon>Vitis</taxon>
    </lineage>
</organism>
<gene>
    <name evidence="1" type="ordered locus">VIT_18s0041g01820</name>
</gene>
<proteinExistence type="predicted"/>
<dbReference type="HOGENOM" id="CLU_1527871_0_0_1"/>
<reference evidence="2" key="1">
    <citation type="journal article" date="2007" name="Nature">
        <title>The grapevine genome sequence suggests ancestral hexaploidization in major angiosperm phyla.</title>
        <authorList>
            <consortium name="The French-Italian Public Consortium for Grapevine Genome Characterization."/>
            <person name="Jaillon O."/>
            <person name="Aury J.-M."/>
            <person name="Noel B."/>
            <person name="Policriti A."/>
            <person name="Clepet C."/>
            <person name="Casagrande A."/>
            <person name="Choisne N."/>
            <person name="Aubourg S."/>
            <person name="Vitulo N."/>
            <person name="Jubin C."/>
            <person name="Vezzi A."/>
            <person name="Legeai F."/>
            <person name="Hugueney P."/>
            <person name="Dasilva C."/>
            <person name="Horner D."/>
            <person name="Mica E."/>
            <person name="Jublot D."/>
            <person name="Poulain J."/>
            <person name="Bruyere C."/>
            <person name="Billault A."/>
            <person name="Segurens B."/>
            <person name="Gouyvenoux M."/>
            <person name="Ugarte E."/>
            <person name="Cattonaro F."/>
            <person name="Anthouard V."/>
            <person name="Vico V."/>
            <person name="Del Fabbro C."/>
            <person name="Alaux M."/>
            <person name="Di Gaspero G."/>
            <person name="Dumas V."/>
            <person name="Felice N."/>
            <person name="Paillard S."/>
            <person name="Juman I."/>
            <person name="Moroldo M."/>
            <person name="Scalabrin S."/>
            <person name="Canaguier A."/>
            <person name="Le Clainche I."/>
            <person name="Malacrida G."/>
            <person name="Durand E."/>
            <person name="Pesole G."/>
            <person name="Laucou V."/>
            <person name="Chatelet P."/>
            <person name="Merdinoglu D."/>
            <person name="Delledonne M."/>
            <person name="Pezzotti M."/>
            <person name="Lecharny A."/>
            <person name="Scarpelli C."/>
            <person name="Artiguenave F."/>
            <person name="Pe M.E."/>
            <person name="Valle G."/>
            <person name="Morgante M."/>
            <person name="Caboche M."/>
            <person name="Adam-Blondon A.-F."/>
            <person name="Weissenbach J."/>
            <person name="Quetier F."/>
            <person name="Wincker P."/>
        </authorList>
    </citation>
    <scope>NUCLEOTIDE SEQUENCE [LARGE SCALE GENOMIC DNA]</scope>
    <source>
        <strain evidence="2">cv. Pinot noir / PN40024</strain>
    </source>
</reference>
<sequence length="176" mass="19571">MHIFNLFGSIEEKKKADKPNKIFSFGSTVSNLNLVTTLRINTSISSRAYSFPTHIRGPPPKGTKVYGSGPFPSNLYGSNFSGFGKCLGYLCVECTLQLAPRTCHSIVKPAKMKSVVASLKAPWARGASLIDSLATHLSIFHLLDVTPIQKLTWTFGLCYFHWLYSHRKTNFTLEPN</sequence>
<evidence type="ECO:0000313" key="2">
    <source>
        <dbReference type="Proteomes" id="UP000009183"/>
    </source>
</evidence>
<dbReference type="InParanoid" id="D7U937"/>
<protein>
    <submittedName>
        <fullName evidence="1">Uncharacterized protein</fullName>
    </submittedName>
</protein>
<name>D7U937_VITVI</name>
<keyword evidence="2" id="KW-1185">Reference proteome</keyword>